<reference evidence="4 5" key="1">
    <citation type="submission" date="2017-11" db="EMBL/GenBank/DDBJ databases">
        <title>Draft genome sequence of Mitsuaria sp. HWN-4.</title>
        <authorList>
            <person name="Gundlapally S.R."/>
        </authorList>
    </citation>
    <scope>NUCLEOTIDE SEQUENCE [LARGE SCALE GENOMIC DNA]</scope>
    <source>
        <strain evidence="4 5">HWN-4</strain>
    </source>
</reference>
<sequence>MLHLEPLLTLMWVLLGVLLGVALTLVLLMGVRGKLGRASSARRRDRLTGLPLARRFEDEFAVMLDALQRRGGEGSLLYIGLDGFRLINDEHGKDHGDHLLVRTAERLRELAGKRSLVGRVAGDEFALWSEIPASQTDALVRRVLETLGEPVLVGTTPLTVGLSVGVAMSPEHGHSIRLIRRAQTAMRSVKRQGGNGHAFFDAVQEEELREELTMARELRESIKNRELELVYQPKMDARTLQVTGVEALLRWRHATLGMVSPSRFIPIAERYGLIDPIGDWVADTALTQAARWREMGLRMRVAINVSGYQMRSDEFIDRLEKGLRRHRLRPERFTCEITESVAMEHATVTGRAFRRLGALGVHVSIDDFGTGYSSLAALRQLPAQELKIDRAFVADVATSVEAQAIVRAVVEMARVLQMKVVAEGVETVAQRDQLVAMGCDELQGYLFAKPMTALAIEVLAAEPDTSTEGRTEGFRPSIFVETAALPLDARR</sequence>
<dbReference type="InterPro" id="IPR001633">
    <property type="entry name" value="EAL_dom"/>
</dbReference>
<keyword evidence="1" id="KW-1133">Transmembrane helix</keyword>
<accession>A0A2G9C3C9</accession>
<dbReference type="InterPro" id="IPR029787">
    <property type="entry name" value="Nucleotide_cyclase"/>
</dbReference>
<feature type="domain" description="GGDEF" evidence="3">
    <location>
        <begin position="72"/>
        <end position="202"/>
    </location>
</feature>
<dbReference type="Proteomes" id="UP000231501">
    <property type="component" value="Unassembled WGS sequence"/>
</dbReference>
<dbReference type="SUPFAM" id="SSF55073">
    <property type="entry name" value="Nucleotide cyclase"/>
    <property type="match status" value="1"/>
</dbReference>
<evidence type="ECO:0000313" key="4">
    <source>
        <dbReference type="EMBL" id="PIM50923.1"/>
    </source>
</evidence>
<keyword evidence="5" id="KW-1185">Reference proteome</keyword>
<dbReference type="Gene3D" id="3.20.20.450">
    <property type="entry name" value="EAL domain"/>
    <property type="match status" value="1"/>
</dbReference>
<gene>
    <name evidence="4" type="ORF">CS062_22510</name>
</gene>
<comment type="caution">
    <text evidence="4">The sequence shown here is derived from an EMBL/GenBank/DDBJ whole genome shotgun (WGS) entry which is preliminary data.</text>
</comment>
<proteinExistence type="predicted"/>
<dbReference type="NCBIfam" id="TIGR00254">
    <property type="entry name" value="GGDEF"/>
    <property type="match status" value="1"/>
</dbReference>
<dbReference type="InterPro" id="IPR043128">
    <property type="entry name" value="Rev_trsase/Diguanyl_cyclase"/>
</dbReference>
<evidence type="ECO:0000313" key="5">
    <source>
        <dbReference type="Proteomes" id="UP000231501"/>
    </source>
</evidence>
<keyword evidence="1" id="KW-0812">Transmembrane</keyword>
<evidence type="ECO:0000256" key="1">
    <source>
        <dbReference type="SAM" id="Phobius"/>
    </source>
</evidence>
<dbReference type="AlphaFoldDB" id="A0A2G9C3C9"/>
<feature type="domain" description="EAL" evidence="2">
    <location>
        <begin position="211"/>
        <end position="464"/>
    </location>
</feature>
<dbReference type="SMART" id="SM00052">
    <property type="entry name" value="EAL"/>
    <property type="match status" value="1"/>
</dbReference>
<dbReference type="PROSITE" id="PS50883">
    <property type="entry name" value="EAL"/>
    <property type="match status" value="1"/>
</dbReference>
<protein>
    <submittedName>
        <fullName evidence="4">GGDEF-domain containing protein</fullName>
    </submittedName>
</protein>
<keyword evidence="1" id="KW-0472">Membrane</keyword>
<dbReference type="EMBL" id="PEOG01000090">
    <property type="protein sequence ID" value="PIM50923.1"/>
    <property type="molecule type" value="Genomic_DNA"/>
</dbReference>
<feature type="transmembrane region" description="Helical" evidence="1">
    <location>
        <begin position="12"/>
        <end position="31"/>
    </location>
</feature>
<dbReference type="SUPFAM" id="SSF141868">
    <property type="entry name" value="EAL domain-like"/>
    <property type="match status" value="1"/>
</dbReference>
<dbReference type="RefSeq" id="WP_099863876.1">
    <property type="nucleotide sequence ID" value="NZ_PEOG01000090.1"/>
</dbReference>
<evidence type="ECO:0000259" key="3">
    <source>
        <dbReference type="PROSITE" id="PS50887"/>
    </source>
</evidence>
<dbReference type="PANTHER" id="PTHR44757">
    <property type="entry name" value="DIGUANYLATE CYCLASE DGCP"/>
    <property type="match status" value="1"/>
</dbReference>
<dbReference type="SMART" id="SM00267">
    <property type="entry name" value="GGDEF"/>
    <property type="match status" value="1"/>
</dbReference>
<name>A0A2G9C3C9_9BURK</name>
<dbReference type="Gene3D" id="3.30.70.270">
    <property type="match status" value="1"/>
</dbReference>
<dbReference type="OrthoDB" id="9813903at2"/>
<dbReference type="InterPro" id="IPR052155">
    <property type="entry name" value="Biofilm_reg_signaling"/>
</dbReference>
<dbReference type="Pfam" id="PF00990">
    <property type="entry name" value="GGDEF"/>
    <property type="match status" value="1"/>
</dbReference>
<dbReference type="PANTHER" id="PTHR44757:SF2">
    <property type="entry name" value="BIOFILM ARCHITECTURE MAINTENANCE PROTEIN MBAA"/>
    <property type="match status" value="1"/>
</dbReference>
<dbReference type="InterPro" id="IPR000160">
    <property type="entry name" value="GGDEF_dom"/>
</dbReference>
<evidence type="ECO:0000259" key="2">
    <source>
        <dbReference type="PROSITE" id="PS50883"/>
    </source>
</evidence>
<dbReference type="PROSITE" id="PS50887">
    <property type="entry name" value="GGDEF"/>
    <property type="match status" value="1"/>
</dbReference>
<dbReference type="CDD" id="cd01949">
    <property type="entry name" value="GGDEF"/>
    <property type="match status" value="1"/>
</dbReference>
<dbReference type="Pfam" id="PF00563">
    <property type="entry name" value="EAL"/>
    <property type="match status" value="1"/>
</dbReference>
<dbReference type="CDD" id="cd01948">
    <property type="entry name" value="EAL"/>
    <property type="match status" value="1"/>
</dbReference>
<dbReference type="InterPro" id="IPR035919">
    <property type="entry name" value="EAL_sf"/>
</dbReference>
<organism evidence="4 5">
    <name type="scientific">Roseateles chitinivorans</name>
    <dbReference type="NCBI Taxonomy" id="2917965"/>
    <lineage>
        <taxon>Bacteria</taxon>
        <taxon>Pseudomonadati</taxon>
        <taxon>Pseudomonadota</taxon>
        <taxon>Betaproteobacteria</taxon>
        <taxon>Burkholderiales</taxon>
        <taxon>Sphaerotilaceae</taxon>
        <taxon>Roseateles</taxon>
    </lineage>
</organism>